<name>A0AAD4ENH9_9PEZI</name>
<gene>
    <name evidence="2" type="ORF">NEMBOFW57_010706</name>
</gene>
<feature type="compositionally biased region" description="Acidic residues" evidence="1">
    <location>
        <begin position="338"/>
        <end position="347"/>
    </location>
</feature>
<evidence type="ECO:0000313" key="2">
    <source>
        <dbReference type="EMBL" id="KAG7284334.1"/>
    </source>
</evidence>
<dbReference type="Proteomes" id="UP001197093">
    <property type="component" value="Unassembled WGS sequence"/>
</dbReference>
<comment type="caution">
    <text evidence="2">The sequence shown here is derived from an EMBL/GenBank/DDBJ whole genome shotgun (WGS) entry which is preliminary data.</text>
</comment>
<sequence>MRGLYECLLGMRLIGISANDLKQIFEDEALICGLDNTWYTARDCLWSSTTTIRGKLVLNSLYGDLRDFFVGSLGISELTPELVYDKLTAQDGPELSIEEAKETLVAFNAFLSAGSGTKGFALMDRKLLGEDFAAVAKFLDFGMDEIRILQPLIQWLGLGDRYLSSTVKEITCADRESTRPISFPHRDIRRKAHALLRPRASYDQNELYALLRNSETLETEAITAELSLNQDNKVLKVTKESASLHIQHDTDGLKIYVPRDRRNQEVCFNSKLPRRLCEWMMADPTTQIAGAVSSDAVTVIQSVLSAQPFALDDILDEHGIVEADIDEDDTEIPVADEDYDEEGDAETENTGAGANDDLLARPETPPSRETPPSAPSSNNTPGMATPPSSVASPEVISASYVTTRSNHAVSRPRLRPMDAYGVVEGPGDSYSSLLQNVVDHAERAGFPSRGVFDMSVLDAALSGSPGNHGTATKVFRLLSTSGPERDKQVGAAGELFVFEMLSRLQPRLTGFSQANWESTIRHYASAHPNYANMTRWTGKETADITYHDVDGVFTSLLIDKGYLDAGTWAHARPRYFIEVKTTTGSYRTPFFMSKYQYQRMHDNSHHDNSSCDTVYVIFRVFKLGTDDTGVRILVDPESMRLRNELSFTAESWSVVPAA</sequence>
<dbReference type="EMBL" id="JAHCVI010000006">
    <property type="protein sequence ID" value="KAG7284334.1"/>
    <property type="molecule type" value="Genomic_DNA"/>
</dbReference>
<evidence type="ECO:0008006" key="4">
    <source>
        <dbReference type="Google" id="ProtNLM"/>
    </source>
</evidence>
<dbReference type="AlphaFoldDB" id="A0AAD4ENH9"/>
<protein>
    <recommendedName>
        <fullName evidence="4">Protein NO VEIN C-terminal domain-containing protein</fullName>
    </recommendedName>
</protein>
<evidence type="ECO:0000313" key="3">
    <source>
        <dbReference type="Proteomes" id="UP001197093"/>
    </source>
</evidence>
<accession>A0AAD4ENH9</accession>
<feature type="compositionally biased region" description="Pro residues" evidence="1">
    <location>
        <begin position="363"/>
        <end position="374"/>
    </location>
</feature>
<reference evidence="2" key="1">
    <citation type="submission" date="2023-02" db="EMBL/GenBank/DDBJ databases">
        <authorList>
            <person name="Palmer J.M."/>
        </authorList>
    </citation>
    <scope>NUCLEOTIDE SEQUENCE</scope>
    <source>
        <strain evidence="2">FW57</strain>
    </source>
</reference>
<proteinExistence type="predicted"/>
<organism evidence="2 3">
    <name type="scientific">Staphylotrichum longicolle</name>
    <dbReference type="NCBI Taxonomy" id="669026"/>
    <lineage>
        <taxon>Eukaryota</taxon>
        <taxon>Fungi</taxon>
        <taxon>Dikarya</taxon>
        <taxon>Ascomycota</taxon>
        <taxon>Pezizomycotina</taxon>
        <taxon>Sordariomycetes</taxon>
        <taxon>Sordariomycetidae</taxon>
        <taxon>Sordariales</taxon>
        <taxon>Chaetomiaceae</taxon>
        <taxon>Staphylotrichum</taxon>
    </lineage>
</organism>
<keyword evidence="3" id="KW-1185">Reference proteome</keyword>
<feature type="region of interest" description="Disordered" evidence="1">
    <location>
        <begin position="338"/>
        <end position="391"/>
    </location>
</feature>
<evidence type="ECO:0000256" key="1">
    <source>
        <dbReference type="SAM" id="MobiDB-lite"/>
    </source>
</evidence>